<dbReference type="Proteomes" id="UP001180020">
    <property type="component" value="Unassembled WGS sequence"/>
</dbReference>
<comment type="similarity">
    <text evidence="2 7">Belongs to the glycosyl hydrolase 32 family.</text>
</comment>
<dbReference type="Gene3D" id="2.115.10.20">
    <property type="entry name" value="Glycosyl hydrolase domain, family 43"/>
    <property type="match status" value="1"/>
</dbReference>
<dbReference type="GO" id="GO:0005975">
    <property type="term" value="P:carbohydrate metabolic process"/>
    <property type="evidence" value="ECO:0007669"/>
    <property type="project" value="InterPro"/>
</dbReference>
<evidence type="ECO:0000256" key="5">
    <source>
        <dbReference type="ARBA" id="ARBA00023180"/>
    </source>
</evidence>
<dbReference type="Pfam" id="PF08244">
    <property type="entry name" value="Glyco_hydro_32C"/>
    <property type="match status" value="1"/>
</dbReference>
<accession>A0AAV9E0D2</accession>
<keyword evidence="14" id="KW-1185">Reference proteome</keyword>
<dbReference type="InterPro" id="IPR013320">
    <property type="entry name" value="ConA-like_dom_sf"/>
</dbReference>
<feature type="domain" description="Glycosyl hydrolase family 32 N-terminal" evidence="10">
    <location>
        <begin position="106"/>
        <end position="433"/>
    </location>
</feature>
<sequence>MKDHHDPEYAALPEEEENDSPEVDRRGSAGVFALIAAAISLLAVLAVALSGGGDGGGGAAEEGVVDVVVRGVREGVSEKSSGVRLSGGASHPWSNEELIWQRTAYHFQPFKNWMNGIVYNSALLTTGPLFYKGWYHLFYQYNPVSAVWGNITWGHAVSHDLINWLHLPLAMVPDHWYDMNGVWTGSATFLPDGSLVMLYTGSTNESAQVQNLAYPADPSDPLLLNWVKSKANPVLVPPPGIGSKDFRDPTTAWFIESDNSWRVMIGSRNGMTGFSLVYKTKDFVEYELLDGVLHAVPGTGMWECVDFYPVSTTGNGGLDTSANGLGVKHVLKVSLDNYMNDYYAIGTYDARANTWTPDDPVADAGIGARVDYGKYYASKSFFDQNKGRRVLWSWIGETDSEQTDLRKGWASVQTIPRVVTFDEKTKTNLLQWPVEEVEALRTDAKDFSHVKVNPGSVVPLDVGTATQLDIEAEFVIDEAELVGTVEADVGYNCSTSAGAAGRSALGPFGLLVLADKDLLEQTAVYFYIGRAIDGSLKTYFCQDELRSSKAKDLVKRVHGSMVPVLHGEKLSVRILVDHSVVESFGQGGRTCITSRVYPTKAIYGAARVFLFNNATEAVVTATSVRVWGMNAASVPTMLS</sequence>
<dbReference type="InterPro" id="IPR013148">
    <property type="entry name" value="Glyco_hydro_32_N"/>
</dbReference>
<evidence type="ECO:0000256" key="6">
    <source>
        <dbReference type="ARBA" id="ARBA00023295"/>
    </source>
</evidence>
<evidence type="ECO:0000256" key="3">
    <source>
        <dbReference type="ARBA" id="ARBA00022554"/>
    </source>
</evidence>
<evidence type="ECO:0000256" key="2">
    <source>
        <dbReference type="ARBA" id="ARBA00009902"/>
    </source>
</evidence>
<dbReference type="InterPro" id="IPR021792">
    <property type="entry name" value="Beta-fructofuranosidase_N"/>
</dbReference>
<evidence type="ECO:0000256" key="9">
    <source>
        <dbReference type="SAM" id="Phobius"/>
    </source>
</evidence>
<organism evidence="13 14">
    <name type="scientific">Acorus calamus</name>
    <name type="common">Sweet flag</name>
    <dbReference type="NCBI Taxonomy" id="4465"/>
    <lineage>
        <taxon>Eukaryota</taxon>
        <taxon>Viridiplantae</taxon>
        <taxon>Streptophyta</taxon>
        <taxon>Embryophyta</taxon>
        <taxon>Tracheophyta</taxon>
        <taxon>Spermatophyta</taxon>
        <taxon>Magnoliopsida</taxon>
        <taxon>Liliopsida</taxon>
        <taxon>Acoraceae</taxon>
        <taxon>Acorus</taxon>
    </lineage>
</organism>
<feature type="domain" description="Beta-fructofuranosidase N-terminal" evidence="12">
    <location>
        <begin position="8"/>
        <end position="96"/>
    </location>
</feature>
<dbReference type="InterPro" id="IPR050551">
    <property type="entry name" value="Fructan_Metab_Enzymes"/>
</dbReference>
<comment type="caution">
    <text evidence="13">The sequence shown here is derived from an EMBL/GenBank/DDBJ whole genome shotgun (WGS) entry which is preliminary data.</text>
</comment>
<feature type="region of interest" description="Disordered" evidence="8">
    <location>
        <begin position="1"/>
        <end position="24"/>
    </location>
</feature>
<dbReference type="Pfam" id="PF11837">
    <property type="entry name" value="INV_N"/>
    <property type="match status" value="1"/>
</dbReference>
<comment type="subcellular location">
    <subcellularLocation>
        <location evidence="1">Vacuole</location>
    </subcellularLocation>
</comment>
<protein>
    <submittedName>
        <fullName evidence="13">Beta-fructofuranosidase, soluble isoenzyme I</fullName>
    </submittedName>
</protein>
<dbReference type="Gene3D" id="2.60.120.560">
    <property type="entry name" value="Exo-inulinase, domain 1"/>
    <property type="match status" value="1"/>
</dbReference>
<dbReference type="CDD" id="cd18624">
    <property type="entry name" value="GH32_Fruct1-like"/>
    <property type="match status" value="1"/>
</dbReference>
<evidence type="ECO:0000256" key="8">
    <source>
        <dbReference type="SAM" id="MobiDB-lite"/>
    </source>
</evidence>
<dbReference type="GO" id="GO:0004564">
    <property type="term" value="F:beta-fructofuranosidase activity"/>
    <property type="evidence" value="ECO:0007669"/>
    <property type="project" value="InterPro"/>
</dbReference>
<dbReference type="SUPFAM" id="SSF75005">
    <property type="entry name" value="Arabinanase/levansucrase/invertase"/>
    <property type="match status" value="1"/>
</dbReference>
<keyword evidence="5" id="KW-0325">Glycoprotein</keyword>
<name>A0AAV9E0D2_ACOCL</name>
<gene>
    <name evidence="13" type="primary">INV*DC4</name>
    <name evidence="13" type="ORF">QJS10_CPA10g00851</name>
</gene>
<dbReference type="PANTHER" id="PTHR31953">
    <property type="entry name" value="BETA-FRUCTOFURANOSIDASE, INSOLUBLE ISOENZYME CWINV1-RELATED"/>
    <property type="match status" value="1"/>
</dbReference>
<evidence type="ECO:0000259" key="11">
    <source>
        <dbReference type="Pfam" id="PF08244"/>
    </source>
</evidence>
<dbReference type="InterPro" id="IPR001362">
    <property type="entry name" value="Glyco_hydro_32"/>
</dbReference>
<evidence type="ECO:0000313" key="14">
    <source>
        <dbReference type="Proteomes" id="UP001180020"/>
    </source>
</evidence>
<evidence type="ECO:0000259" key="12">
    <source>
        <dbReference type="Pfam" id="PF11837"/>
    </source>
</evidence>
<dbReference type="Pfam" id="PF00251">
    <property type="entry name" value="Glyco_hydro_32N"/>
    <property type="match status" value="1"/>
</dbReference>
<dbReference type="SMART" id="SM00640">
    <property type="entry name" value="Glyco_32"/>
    <property type="match status" value="1"/>
</dbReference>
<dbReference type="GO" id="GO:0005773">
    <property type="term" value="C:vacuole"/>
    <property type="evidence" value="ECO:0007669"/>
    <property type="project" value="UniProtKB-SubCell"/>
</dbReference>
<evidence type="ECO:0000256" key="4">
    <source>
        <dbReference type="ARBA" id="ARBA00022801"/>
    </source>
</evidence>
<dbReference type="EMBL" id="JAUJYO010000010">
    <property type="protein sequence ID" value="KAK1306829.1"/>
    <property type="molecule type" value="Genomic_DNA"/>
</dbReference>
<feature type="domain" description="Glycosyl hydrolase family 32 C-terminal" evidence="11">
    <location>
        <begin position="436"/>
        <end position="627"/>
    </location>
</feature>
<keyword evidence="9" id="KW-0812">Transmembrane</keyword>
<keyword evidence="9" id="KW-1133">Transmembrane helix</keyword>
<keyword evidence="9" id="KW-0472">Membrane</keyword>
<dbReference type="SUPFAM" id="SSF49899">
    <property type="entry name" value="Concanavalin A-like lectins/glucanases"/>
    <property type="match status" value="1"/>
</dbReference>
<feature type="transmembrane region" description="Helical" evidence="9">
    <location>
        <begin position="29"/>
        <end position="49"/>
    </location>
</feature>
<dbReference type="FunFam" id="2.60.120.560:FF:000002">
    <property type="entry name" value="Beta-fructofuranosidase, insoluble isoenzyme CWINV1"/>
    <property type="match status" value="1"/>
</dbReference>
<proteinExistence type="inferred from homology"/>
<evidence type="ECO:0000256" key="1">
    <source>
        <dbReference type="ARBA" id="ARBA00004116"/>
    </source>
</evidence>
<evidence type="ECO:0000256" key="7">
    <source>
        <dbReference type="RuleBase" id="RU362110"/>
    </source>
</evidence>
<evidence type="ECO:0000259" key="10">
    <source>
        <dbReference type="Pfam" id="PF00251"/>
    </source>
</evidence>
<keyword evidence="6 7" id="KW-0326">Glycosidase</keyword>
<dbReference type="InterPro" id="IPR023296">
    <property type="entry name" value="Glyco_hydro_beta-prop_sf"/>
</dbReference>
<dbReference type="AlphaFoldDB" id="A0AAV9E0D2"/>
<reference evidence="13" key="2">
    <citation type="submission" date="2023-06" db="EMBL/GenBank/DDBJ databases">
        <authorList>
            <person name="Ma L."/>
            <person name="Liu K.-W."/>
            <person name="Li Z."/>
            <person name="Hsiao Y.-Y."/>
            <person name="Qi Y."/>
            <person name="Fu T."/>
            <person name="Tang G."/>
            <person name="Zhang D."/>
            <person name="Sun W.-H."/>
            <person name="Liu D.-K."/>
            <person name="Li Y."/>
            <person name="Chen G.-Z."/>
            <person name="Liu X.-D."/>
            <person name="Liao X.-Y."/>
            <person name="Jiang Y.-T."/>
            <person name="Yu X."/>
            <person name="Hao Y."/>
            <person name="Huang J."/>
            <person name="Zhao X.-W."/>
            <person name="Ke S."/>
            <person name="Chen Y.-Y."/>
            <person name="Wu W.-L."/>
            <person name="Hsu J.-L."/>
            <person name="Lin Y.-F."/>
            <person name="Huang M.-D."/>
            <person name="Li C.-Y."/>
            <person name="Huang L."/>
            <person name="Wang Z.-W."/>
            <person name="Zhao X."/>
            <person name="Zhong W.-Y."/>
            <person name="Peng D.-H."/>
            <person name="Ahmad S."/>
            <person name="Lan S."/>
            <person name="Zhang J.-S."/>
            <person name="Tsai W.-C."/>
            <person name="Van De Peer Y."/>
            <person name="Liu Z.-J."/>
        </authorList>
    </citation>
    <scope>NUCLEOTIDE SEQUENCE</scope>
    <source>
        <strain evidence="13">CP</strain>
        <tissue evidence="13">Leaves</tissue>
    </source>
</reference>
<reference evidence="13" key="1">
    <citation type="journal article" date="2023" name="Nat. Commun.">
        <title>Diploid and tetraploid genomes of Acorus and the evolution of monocots.</title>
        <authorList>
            <person name="Ma L."/>
            <person name="Liu K.W."/>
            <person name="Li Z."/>
            <person name="Hsiao Y.Y."/>
            <person name="Qi Y."/>
            <person name="Fu T."/>
            <person name="Tang G.D."/>
            <person name="Zhang D."/>
            <person name="Sun W.H."/>
            <person name="Liu D.K."/>
            <person name="Li Y."/>
            <person name="Chen G.Z."/>
            <person name="Liu X.D."/>
            <person name="Liao X.Y."/>
            <person name="Jiang Y.T."/>
            <person name="Yu X."/>
            <person name="Hao Y."/>
            <person name="Huang J."/>
            <person name="Zhao X.W."/>
            <person name="Ke S."/>
            <person name="Chen Y.Y."/>
            <person name="Wu W.L."/>
            <person name="Hsu J.L."/>
            <person name="Lin Y.F."/>
            <person name="Huang M.D."/>
            <person name="Li C.Y."/>
            <person name="Huang L."/>
            <person name="Wang Z.W."/>
            <person name="Zhao X."/>
            <person name="Zhong W.Y."/>
            <person name="Peng D.H."/>
            <person name="Ahmad S."/>
            <person name="Lan S."/>
            <person name="Zhang J.S."/>
            <person name="Tsai W.C."/>
            <person name="Van de Peer Y."/>
            <person name="Liu Z.J."/>
        </authorList>
    </citation>
    <scope>NUCLEOTIDE SEQUENCE</scope>
    <source>
        <strain evidence="13">CP</strain>
    </source>
</reference>
<dbReference type="InterPro" id="IPR013189">
    <property type="entry name" value="Glyco_hydro_32_C"/>
</dbReference>
<evidence type="ECO:0000313" key="13">
    <source>
        <dbReference type="EMBL" id="KAK1306829.1"/>
    </source>
</evidence>
<keyword evidence="3" id="KW-0926">Vacuole</keyword>
<keyword evidence="4 7" id="KW-0378">Hydrolase</keyword>
<dbReference type="FunFam" id="2.115.10.20:FF:000001">
    <property type="entry name" value="Beta-fructofuranosidase, insoluble isoenzyme CWINV1"/>
    <property type="match status" value="1"/>
</dbReference>